<dbReference type="PANTHER" id="PTHR43292:SF3">
    <property type="entry name" value="ACYL-COA DEHYDROGENASE FADE29"/>
    <property type="match status" value="1"/>
</dbReference>
<dbReference type="PANTHER" id="PTHR43292">
    <property type="entry name" value="ACYL-COA DEHYDROGENASE"/>
    <property type="match status" value="1"/>
</dbReference>
<keyword evidence="4" id="KW-0274">FAD</keyword>
<sequence length="394" mass="44139">MDIEVTPEEQEFRLEVRRYAQAHLPETVRRKVLYGEKLEKQEYVDWQKHLHRKGWIAPAWPAQYGGTGWSLSKQRVFLHELALQCAPETIPFGISMVGPVIYTFGSEAQKALYLPAILNSDTWWCQGFSEPNAGSDLASLRTRAVDCGDHYLLNGQKAWTTHGRFADMMFCLARTADTGKPQQGISFLLLDMKTPGVEVRPVRTIDEGASICEVFFNDVRVPKSGLVGKEGEGWTYAKFLLGHERAMIARVGRSRMQLARAQRLASHPLADGSRPIDNPLYRQRLCDIEARLRALELTELRALSAYRPGAGFDIADSSMLKIEGSEICQALTELLLDLAGRYGMVYTGRYTQSPIGDTTAHGLLGDHLFNRVATIYGGSSEIQKTVIAKSRFQK</sequence>
<feature type="domain" description="Acyl-CoA dehydrogenase/oxidase N-terminal" evidence="8">
    <location>
        <begin position="6"/>
        <end position="119"/>
    </location>
</feature>
<dbReference type="InterPro" id="IPR009100">
    <property type="entry name" value="AcylCoA_DH/oxidase_NM_dom_sf"/>
</dbReference>
<dbReference type="EMBL" id="UFQB01000007">
    <property type="protein sequence ID" value="SSW65667.1"/>
    <property type="molecule type" value="Genomic_DNA"/>
</dbReference>
<dbReference type="InterPro" id="IPR006091">
    <property type="entry name" value="Acyl-CoA_Oxase/DH_mid-dom"/>
</dbReference>
<dbReference type="Gene3D" id="1.10.540.10">
    <property type="entry name" value="Acyl-CoA dehydrogenase/oxidase, N-terminal domain"/>
    <property type="match status" value="1"/>
</dbReference>
<dbReference type="GO" id="GO:0016627">
    <property type="term" value="F:oxidoreductase activity, acting on the CH-CH group of donors"/>
    <property type="evidence" value="ECO:0007669"/>
    <property type="project" value="InterPro"/>
</dbReference>
<dbReference type="InterPro" id="IPR013786">
    <property type="entry name" value="AcylCoA_DH/ox_N"/>
</dbReference>
<dbReference type="Pfam" id="PF02770">
    <property type="entry name" value="Acyl-CoA_dh_M"/>
    <property type="match status" value="1"/>
</dbReference>
<dbReference type="InterPro" id="IPR009075">
    <property type="entry name" value="AcylCo_DH/oxidase_C"/>
</dbReference>
<reference evidence="9 10" key="1">
    <citation type="submission" date="2018-07" db="EMBL/GenBank/DDBJ databases">
        <authorList>
            <person name="Peeters C."/>
        </authorList>
    </citation>
    <scope>NUCLEOTIDE SEQUENCE [LARGE SCALE GENOMIC DNA]</scope>
    <source>
        <strain evidence="9 10">LMG 3411</strain>
    </source>
</reference>
<dbReference type="Proteomes" id="UP000289184">
    <property type="component" value="Unassembled WGS sequence"/>
</dbReference>
<dbReference type="FunFam" id="2.40.110.10:FF:000011">
    <property type="entry name" value="Acyl-CoA dehydrogenase FadE34"/>
    <property type="match status" value="1"/>
</dbReference>
<keyword evidence="10" id="KW-1185">Reference proteome</keyword>
<dbReference type="GO" id="GO:0005886">
    <property type="term" value="C:plasma membrane"/>
    <property type="evidence" value="ECO:0007669"/>
    <property type="project" value="TreeGrafter"/>
</dbReference>
<evidence type="ECO:0000313" key="10">
    <source>
        <dbReference type="Proteomes" id="UP000289184"/>
    </source>
</evidence>
<keyword evidence="5 9" id="KW-0560">Oxidoreductase</keyword>
<evidence type="ECO:0000259" key="8">
    <source>
        <dbReference type="Pfam" id="PF02771"/>
    </source>
</evidence>
<dbReference type="InterPro" id="IPR037069">
    <property type="entry name" value="AcylCoA_DH/ox_N_sf"/>
</dbReference>
<dbReference type="InterPro" id="IPR036250">
    <property type="entry name" value="AcylCo_DH-like_C"/>
</dbReference>
<feature type="domain" description="Acyl-CoA oxidase/dehydrogenase middle" evidence="7">
    <location>
        <begin position="125"/>
        <end position="219"/>
    </location>
</feature>
<protein>
    <submittedName>
        <fullName evidence="9">Acyl-CoA dehydrogenase FadE17</fullName>
        <ecNumber evidence="9">1.3.99.-</ecNumber>
    </submittedName>
</protein>
<dbReference type="Gene3D" id="2.40.110.10">
    <property type="entry name" value="Butyryl-CoA Dehydrogenase, subunit A, domain 2"/>
    <property type="match status" value="1"/>
</dbReference>
<dbReference type="OrthoDB" id="9770681at2"/>
<dbReference type="InterPro" id="IPR046373">
    <property type="entry name" value="Acyl-CoA_Oxase/DH_mid-dom_sf"/>
</dbReference>
<evidence type="ECO:0000313" key="9">
    <source>
        <dbReference type="EMBL" id="SSW65667.1"/>
    </source>
</evidence>
<evidence type="ECO:0000256" key="4">
    <source>
        <dbReference type="ARBA" id="ARBA00022827"/>
    </source>
</evidence>
<feature type="domain" description="Acyl-CoA dehydrogenase/oxidase C-terminal" evidence="6">
    <location>
        <begin position="231"/>
        <end position="390"/>
    </location>
</feature>
<comment type="cofactor">
    <cofactor evidence="1">
        <name>FAD</name>
        <dbReference type="ChEBI" id="CHEBI:57692"/>
    </cofactor>
</comment>
<dbReference type="RefSeq" id="WP_129527365.1">
    <property type="nucleotide sequence ID" value="NZ_UFQB01000007.1"/>
</dbReference>
<evidence type="ECO:0000256" key="2">
    <source>
        <dbReference type="ARBA" id="ARBA00009347"/>
    </source>
</evidence>
<accession>A0A446CCR5</accession>
<dbReference type="Gene3D" id="1.20.140.10">
    <property type="entry name" value="Butyryl-CoA Dehydrogenase, subunit A, domain 3"/>
    <property type="match status" value="1"/>
</dbReference>
<comment type="similarity">
    <text evidence="2">Belongs to the acyl-CoA dehydrogenase family.</text>
</comment>
<dbReference type="GO" id="GO:0050660">
    <property type="term" value="F:flavin adenine dinucleotide binding"/>
    <property type="evidence" value="ECO:0007669"/>
    <property type="project" value="InterPro"/>
</dbReference>
<dbReference type="InterPro" id="IPR052161">
    <property type="entry name" value="Mycobact_Acyl-CoA_DH"/>
</dbReference>
<dbReference type="Pfam" id="PF00441">
    <property type="entry name" value="Acyl-CoA_dh_1"/>
    <property type="match status" value="1"/>
</dbReference>
<dbReference type="SUPFAM" id="SSF47203">
    <property type="entry name" value="Acyl-CoA dehydrogenase C-terminal domain-like"/>
    <property type="match status" value="1"/>
</dbReference>
<dbReference type="AlphaFoldDB" id="A0A446CCR5"/>
<gene>
    <name evidence="9" type="ORF">AGI3411_02145</name>
</gene>
<proteinExistence type="inferred from homology"/>
<evidence type="ECO:0000256" key="3">
    <source>
        <dbReference type="ARBA" id="ARBA00022630"/>
    </source>
</evidence>
<evidence type="ECO:0000256" key="1">
    <source>
        <dbReference type="ARBA" id="ARBA00001974"/>
    </source>
</evidence>
<evidence type="ECO:0000259" key="6">
    <source>
        <dbReference type="Pfam" id="PF00441"/>
    </source>
</evidence>
<dbReference type="Pfam" id="PF02771">
    <property type="entry name" value="Acyl-CoA_dh_N"/>
    <property type="match status" value="1"/>
</dbReference>
<evidence type="ECO:0000256" key="5">
    <source>
        <dbReference type="ARBA" id="ARBA00023002"/>
    </source>
</evidence>
<name>A0A446CCR5_9BURK</name>
<keyword evidence="3" id="KW-0285">Flavoprotein</keyword>
<evidence type="ECO:0000259" key="7">
    <source>
        <dbReference type="Pfam" id="PF02770"/>
    </source>
</evidence>
<dbReference type="EC" id="1.3.99.-" evidence="9"/>
<dbReference type="SUPFAM" id="SSF56645">
    <property type="entry name" value="Acyl-CoA dehydrogenase NM domain-like"/>
    <property type="match status" value="1"/>
</dbReference>
<organism evidence="9 10">
    <name type="scientific">Achromobacter agilis</name>
    <dbReference type="NCBI Taxonomy" id="1353888"/>
    <lineage>
        <taxon>Bacteria</taxon>
        <taxon>Pseudomonadati</taxon>
        <taxon>Pseudomonadota</taxon>
        <taxon>Betaproteobacteria</taxon>
        <taxon>Burkholderiales</taxon>
        <taxon>Alcaligenaceae</taxon>
        <taxon>Achromobacter</taxon>
    </lineage>
</organism>